<keyword evidence="4 5" id="KW-0472">Membrane</keyword>
<comment type="subcellular location">
    <subcellularLocation>
        <location evidence="1">Membrane</location>
        <topology evidence="1">Multi-pass membrane protein</topology>
    </subcellularLocation>
</comment>
<feature type="transmembrane region" description="Helical" evidence="5">
    <location>
        <begin position="108"/>
        <end position="131"/>
    </location>
</feature>
<evidence type="ECO:0000313" key="8">
    <source>
        <dbReference type="Proteomes" id="UP000643525"/>
    </source>
</evidence>
<feature type="transmembrane region" description="Helical" evidence="5">
    <location>
        <begin position="151"/>
        <end position="173"/>
    </location>
</feature>
<accession>A0ABR9JC44</accession>
<dbReference type="PANTHER" id="PTHR43229">
    <property type="entry name" value="NODULATION PROTEIN J"/>
    <property type="match status" value="1"/>
</dbReference>
<evidence type="ECO:0000256" key="4">
    <source>
        <dbReference type="ARBA" id="ARBA00023136"/>
    </source>
</evidence>
<evidence type="ECO:0000256" key="2">
    <source>
        <dbReference type="ARBA" id="ARBA00022692"/>
    </source>
</evidence>
<organism evidence="7 8">
    <name type="scientific">Nesterenkonia lutea</name>
    <dbReference type="NCBI Taxonomy" id="272919"/>
    <lineage>
        <taxon>Bacteria</taxon>
        <taxon>Bacillati</taxon>
        <taxon>Actinomycetota</taxon>
        <taxon>Actinomycetes</taxon>
        <taxon>Micrococcales</taxon>
        <taxon>Micrococcaceae</taxon>
        <taxon>Nesterenkonia</taxon>
    </lineage>
</organism>
<protein>
    <submittedName>
        <fullName evidence="7">Multidrug/hemolysin transport system permease protein</fullName>
    </submittedName>
</protein>
<gene>
    <name evidence="7" type="ORF">H4W27_000626</name>
</gene>
<dbReference type="PANTHER" id="PTHR43229:SF2">
    <property type="entry name" value="NODULATION PROTEIN J"/>
    <property type="match status" value="1"/>
</dbReference>
<dbReference type="RefSeq" id="WP_192594654.1">
    <property type="nucleotide sequence ID" value="NZ_BAAALJ010000027.1"/>
</dbReference>
<evidence type="ECO:0000256" key="5">
    <source>
        <dbReference type="SAM" id="Phobius"/>
    </source>
</evidence>
<evidence type="ECO:0000259" key="6">
    <source>
        <dbReference type="Pfam" id="PF01061"/>
    </source>
</evidence>
<feature type="domain" description="ABC-2 type transporter transmembrane" evidence="6">
    <location>
        <begin position="3"/>
        <end position="224"/>
    </location>
</feature>
<sequence length="290" mass="31563">MIYHLTRRNLLIFFRDPAAIFFSLVAAIILFVLYMAFLSTMQVEALGTNVPQAEPESIDAFVNSWVLGNIAMITTMTTSLSALAVFVEDRATDRFRDFLVTPLSRFDVIAGYLLGAFIISASLSTVVLVLSQLYMWIGDGVVLSPADMARSLGYVIGFCLLFSAIWSFVVTFIRSHPVFMSVGTIVGTAGGFLAAAYVTVSTLPGAVVTFINVLPINQAATLMRVPYTRETVNTLTDGDPQGVETIYAAYGMVPHIGDVEVSEGIIWLVFLVLFVGFLLLGTSRIGRRLG</sequence>
<dbReference type="InterPro" id="IPR013525">
    <property type="entry name" value="ABC2_TM"/>
</dbReference>
<dbReference type="InterPro" id="IPR051784">
    <property type="entry name" value="Nod_factor_ABC_transporter"/>
</dbReference>
<reference evidence="7 8" key="1">
    <citation type="submission" date="2020-10" db="EMBL/GenBank/DDBJ databases">
        <title>Sequencing the genomes of 1000 actinobacteria strains.</title>
        <authorList>
            <person name="Klenk H.-P."/>
        </authorList>
    </citation>
    <scope>NUCLEOTIDE SEQUENCE [LARGE SCALE GENOMIC DNA]</scope>
    <source>
        <strain evidence="7 8">DSM 15666</strain>
    </source>
</reference>
<evidence type="ECO:0000313" key="7">
    <source>
        <dbReference type="EMBL" id="MBE1523508.1"/>
    </source>
</evidence>
<comment type="caution">
    <text evidence="7">The sequence shown here is derived from an EMBL/GenBank/DDBJ whole genome shotgun (WGS) entry which is preliminary data.</text>
</comment>
<feature type="transmembrane region" description="Helical" evidence="5">
    <location>
        <begin position="12"/>
        <end position="37"/>
    </location>
</feature>
<dbReference type="Pfam" id="PF01061">
    <property type="entry name" value="ABC2_membrane"/>
    <property type="match status" value="1"/>
</dbReference>
<name>A0ABR9JC44_9MICC</name>
<keyword evidence="8" id="KW-1185">Reference proteome</keyword>
<dbReference type="EMBL" id="JADBED010000001">
    <property type="protein sequence ID" value="MBE1523508.1"/>
    <property type="molecule type" value="Genomic_DNA"/>
</dbReference>
<proteinExistence type="predicted"/>
<feature type="transmembrane region" description="Helical" evidence="5">
    <location>
        <begin position="264"/>
        <end position="282"/>
    </location>
</feature>
<keyword evidence="2 5" id="KW-0812">Transmembrane</keyword>
<evidence type="ECO:0000256" key="1">
    <source>
        <dbReference type="ARBA" id="ARBA00004141"/>
    </source>
</evidence>
<evidence type="ECO:0000256" key="3">
    <source>
        <dbReference type="ARBA" id="ARBA00022989"/>
    </source>
</evidence>
<dbReference type="Proteomes" id="UP000643525">
    <property type="component" value="Unassembled WGS sequence"/>
</dbReference>
<keyword evidence="3 5" id="KW-1133">Transmembrane helix</keyword>
<feature type="transmembrane region" description="Helical" evidence="5">
    <location>
        <begin position="178"/>
        <end position="200"/>
    </location>
</feature>
<feature type="transmembrane region" description="Helical" evidence="5">
    <location>
        <begin position="65"/>
        <end position="87"/>
    </location>
</feature>